<gene>
    <name evidence="1" type="ORF">Pla100_60030</name>
</gene>
<dbReference type="Proteomes" id="UP000316213">
    <property type="component" value="Unassembled WGS sequence"/>
</dbReference>
<dbReference type="AlphaFoldDB" id="A0A5C5ZIB5"/>
<organism evidence="1 2">
    <name type="scientific">Neorhodopirellula pilleata</name>
    <dbReference type="NCBI Taxonomy" id="2714738"/>
    <lineage>
        <taxon>Bacteria</taxon>
        <taxon>Pseudomonadati</taxon>
        <taxon>Planctomycetota</taxon>
        <taxon>Planctomycetia</taxon>
        <taxon>Pirellulales</taxon>
        <taxon>Pirellulaceae</taxon>
        <taxon>Neorhodopirellula</taxon>
    </lineage>
</organism>
<protein>
    <submittedName>
        <fullName evidence="1">Uncharacterized protein</fullName>
    </submittedName>
</protein>
<reference evidence="1 2" key="1">
    <citation type="submission" date="2019-02" db="EMBL/GenBank/DDBJ databases">
        <title>Deep-cultivation of Planctomycetes and their phenomic and genomic characterization uncovers novel biology.</title>
        <authorList>
            <person name="Wiegand S."/>
            <person name="Jogler M."/>
            <person name="Boedeker C."/>
            <person name="Pinto D."/>
            <person name="Vollmers J."/>
            <person name="Rivas-Marin E."/>
            <person name="Kohn T."/>
            <person name="Peeters S.H."/>
            <person name="Heuer A."/>
            <person name="Rast P."/>
            <person name="Oberbeckmann S."/>
            <person name="Bunk B."/>
            <person name="Jeske O."/>
            <person name="Meyerdierks A."/>
            <person name="Storesund J.E."/>
            <person name="Kallscheuer N."/>
            <person name="Luecker S."/>
            <person name="Lage O.M."/>
            <person name="Pohl T."/>
            <person name="Merkel B.J."/>
            <person name="Hornburger P."/>
            <person name="Mueller R.-W."/>
            <person name="Bruemmer F."/>
            <person name="Labrenz M."/>
            <person name="Spormann A.M."/>
            <person name="Op Den Camp H."/>
            <person name="Overmann J."/>
            <person name="Amann R."/>
            <person name="Jetten M.S.M."/>
            <person name="Mascher T."/>
            <person name="Medema M.H."/>
            <person name="Devos D.P."/>
            <person name="Kaster A.-K."/>
            <person name="Ovreas L."/>
            <person name="Rohde M."/>
            <person name="Galperin M.Y."/>
            <person name="Jogler C."/>
        </authorList>
    </citation>
    <scope>NUCLEOTIDE SEQUENCE [LARGE SCALE GENOMIC DNA]</scope>
    <source>
        <strain evidence="1 2">Pla100</strain>
    </source>
</reference>
<proteinExistence type="predicted"/>
<evidence type="ECO:0000313" key="1">
    <source>
        <dbReference type="EMBL" id="TWT86976.1"/>
    </source>
</evidence>
<evidence type="ECO:0000313" key="2">
    <source>
        <dbReference type="Proteomes" id="UP000316213"/>
    </source>
</evidence>
<accession>A0A5C5ZIB5</accession>
<keyword evidence="2" id="KW-1185">Reference proteome</keyword>
<dbReference type="EMBL" id="SJPM01000030">
    <property type="protein sequence ID" value="TWT86976.1"/>
    <property type="molecule type" value="Genomic_DNA"/>
</dbReference>
<name>A0A5C5ZIB5_9BACT</name>
<sequence>MQRSIYFYMDTSLTHRAAELPWRFRLVLALWGVLTSVASTGCLALGVPSQRLHDPLDQGGLLGDWKANPSRTIAATTAELVSEGGVVVASHADCGSHVASEIGLLDLPPGACALDLDANGHVAAKPEKPPEVPWPKYHPVPTRPVFGVLSE</sequence>
<comment type="caution">
    <text evidence="1">The sequence shown here is derived from an EMBL/GenBank/DDBJ whole genome shotgun (WGS) entry which is preliminary data.</text>
</comment>